<dbReference type="PROSITE" id="PS50110">
    <property type="entry name" value="RESPONSE_REGULATORY"/>
    <property type="match status" value="1"/>
</dbReference>
<accession>W8TFU3</accession>
<dbReference type="GO" id="GO:0000156">
    <property type="term" value="F:phosphorelay response regulator activity"/>
    <property type="evidence" value="ECO:0007669"/>
    <property type="project" value="TreeGrafter"/>
</dbReference>
<dbReference type="SUPFAM" id="SSF52172">
    <property type="entry name" value="CheY-like"/>
    <property type="match status" value="1"/>
</dbReference>
<dbReference type="Pfam" id="PF08664">
    <property type="entry name" value="YcbB"/>
    <property type="match status" value="1"/>
</dbReference>
<dbReference type="SMART" id="SM00448">
    <property type="entry name" value="REC"/>
    <property type="match status" value="1"/>
</dbReference>
<dbReference type="InterPro" id="IPR001789">
    <property type="entry name" value="Sig_transdc_resp-reg_receiver"/>
</dbReference>
<feature type="domain" description="Response regulatory" evidence="4">
    <location>
        <begin position="2"/>
        <end position="118"/>
    </location>
</feature>
<dbReference type="EMBL" id="CP007452">
    <property type="protein sequence ID" value="AHM56688.1"/>
    <property type="molecule type" value="Genomic_DNA"/>
</dbReference>
<dbReference type="Gene3D" id="3.40.50.2300">
    <property type="match status" value="1"/>
</dbReference>
<dbReference type="InterPro" id="IPR011006">
    <property type="entry name" value="CheY-like_superfamily"/>
</dbReference>
<keyword evidence="3" id="KW-0597">Phosphoprotein</keyword>
<comment type="function">
    <text evidence="2">May play the central regulatory role in sporulation. It may be an element of the effector pathway responsible for the activation of sporulation genes in response to nutritional stress. Spo0A may act in concert with spo0H (a sigma factor) to control the expression of some genes that are critical to the sporulation process.</text>
</comment>
<evidence type="ECO:0000259" key="4">
    <source>
        <dbReference type="PROSITE" id="PS50110"/>
    </source>
</evidence>
<evidence type="ECO:0000256" key="2">
    <source>
        <dbReference type="ARBA" id="ARBA00024867"/>
    </source>
</evidence>
<evidence type="ECO:0000256" key="3">
    <source>
        <dbReference type="PROSITE-ProRule" id="PRU00169"/>
    </source>
</evidence>
<dbReference type="OrthoDB" id="9779069at2"/>
<evidence type="ECO:0000313" key="5">
    <source>
        <dbReference type="EMBL" id="AHM56688.1"/>
    </source>
</evidence>
<feature type="modified residue" description="4-aspartylphosphate" evidence="3">
    <location>
        <position position="53"/>
    </location>
</feature>
<dbReference type="PATRIC" id="fig|1286171.3.peg.1342"/>
<dbReference type="InterPro" id="IPR013972">
    <property type="entry name" value="YcbB"/>
</dbReference>
<dbReference type="Proteomes" id="UP000019591">
    <property type="component" value="Chromosome"/>
</dbReference>
<evidence type="ECO:0000256" key="1">
    <source>
        <dbReference type="ARBA" id="ARBA00018672"/>
    </source>
</evidence>
<keyword evidence="6" id="KW-1185">Reference proteome</keyword>
<dbReference type="HOGENOM" id="CLU_080651_1_0_9"/>
<sequence length="278" mass="31344">MKIFIVEDDINVIRILKKIVEDRELGNVIGYAQNGTDAIEDIKLLMPDLVLVDLLMPGKDGITLVGEVKKTMPQVQFIMISQVSSKDMIAKAYENGVEYYVYKPVNAIEVENIIGKIRSQLEMSNAFNQIQKIFGGGGTFKQEPAQRMDADSSIKEIMKSIGIMGEIGSIDIINVVKFLIDSNKSMADYTIKELCARFTDNPKSMEQRIRRTAILGMVNIANIGIEDYMNDVFTEYSNGLYNFEQVKKEMDFIRGKAPKGGKISLKKFIDGMIFYSTR</sequence>
<dbReference type="Pfam" id="PF00072">
    <property type="entry name" value="Response_reg"/>
    <property type="match status" value="1"/>
</dbReference>
<dbReference type="AlphaFoldDB" id="W8TFU3"/>
<evidence type="ECO:0000313" key="6">
    <source>
        <dbReference type="Proteomes" id="UP000019591"/>
    </source>
</evidence>
<organism evidence="5 6">
    <name type="scientific">Peptoclostridium acidaminophilum DSM 3953</name>
    <dbReference type="NCBI Taxonomy" id="1286171"/>
    <lineage>
        <taxon>Bacteria</taxon>
        <taxon>Bacillati</taxon>
        <taxon>Bacillota</taxon>
        <taxon>Clostridia</taxon>
        <taxon>Peptostreptococcales</taxon>
        <taxon>Peptoclostridiaceae</taxon>
        <taxon>Peptoclostridium</taxon>
    </lineage>
</organism>
<reference evidence="5 6" key="1">
    <citation type="journal article" date="2014" name="Genome Announc.">
        <title>Complete Genome Sequence of Amino Acid-Utilizing Eubacterium acidaminophilum al-2 (DSM 3953).</title>
        <authorList>
            <person name="Poehlein A."/>
            <person name="Andreesen J.R."/>
            <person name="Daniel R."/>
        </authorList>
    </citation>
    <scope>NUCLEOTIDE SEQUENCE [LARGE SCALE GENOMIC DNA]</scope>
    <source>
        <strain evidence="5 6">DSM 3953</strain>
    </source>
</reference>
<dbReference type="eggNOG" id="COG4753">
    <property type="taxonomic scope" value="Bacteria"/>
</dbReference>
<dbReference type="PANTHER" id="PTHR45526:SF1">
    <property type="entry name" value="TRANSCRIPTIONAL REGULATORY PROTEIN DCUR-RELATED"/>
    <property type="match status" value="1"/>
</dbReference>
<dbReference type="PANTHER" id="PTHR45526">
    <property type="entry name" value="TRANSCRIPTIONAL REGULATORY PROTEIN DPIA"/>
    <property type="match status" value="1"/>
</dbReference>
<dbReference type="KEGG" id="eac:EAL2_c13930"/>
<dbReference type="InterPro" id="IPR051271">
    <property type="entry name" value="2C-system_Tx_regulators"/>
</dbReference>
<name>W8TFU3_PEPAC</name>
<dbReference type="RefSeq" id="WP_025435672.1">
    <property type="nucleotide sequence ID" value="NZ_CP007452.1"/>
</dbReference>
<protein>
    <recommendedName>
        <fullName evidence="1">Stage 0 sporulation protein A homolog</fullName>
    </recommendedName>
</protein>
<proteinExistence type="predicted"/>
<dbReference type="STRING" id="1286171.EAL2_c13930"/>
<gene>
    <name evidence="5" type="primary">glnL</name>
    <name evidence="5" type="ORF">EAL2_c13930</name>
</gene>